<organism evidence="1 2">
    <name type="scientific">Kitasatospora saccharophila</name>
    <dbReference type="NCBI Taxonomy" id="407973"/>
    <lineage>
        <taxon>Bacteria</taxon>
        <taxon>Bacillati</taxon>
        <taxon>Actinomycetota</taxon>
        <taxon>Actinomycetes</taxon>
        <taxon>Kitasatosporales</taxon>
        <taxon>Streptomycetaceae</taxon>
        <taxon>Kitasatospora</taxon>
    </lineage>
</organism>
<dbReference type="InterPro" id="IPR036689">
    <property type="entry name" value="ESAT-6-like_sf"/>
</dbReference>
<evidence type="ECO:0008006" key="3">
    <source>
        <dbReference type="Google" id="ProtNLM"/>
    </source>
</evidence>
<keyword evidence="2" id="KW-1185">Reference proteome</keyword>
<protein>
    <recommendedName>
        <fullName evidence="3">WXG100 family type VII secretion target</fullName>
    </recommendedName>
</protein>
<dbReference type="SUPFAM" id="SSF140453">
    <property type="entry name" value="EsxAB dimer-like"/>
    <property type="match status" value="1"/>
</dbReference>
<evidence type="ECO:0000313" key="2">
    <source>
        <dbReference type="Proteomes" id="UP001500897"/>
    </source>
</evidence>
<evidence type="ECO:0000313" key="1">
    <source>
        <dbReference type="EMBL" id="GAA2096297.1"/>
    </source>
</evidence>
<sequence>MSTPTFKNTDAAISQVIAWVQGQYQAMEQIRQHIDGITDAVRDSFKGAASSVYQSKMAEWAAEYANVTRAYQDFEEKLAAGKGQLGNAGDHTVKLATGMGGGGLSGYIEGALNPR</sequence>
<gene>
    <name evidence="1" type="ORF">GCM10009759_25360</name>
</gene>
<reference evidence="2" key="1">
    <citation type="journal article" date="2019" name="Int. J. Syst. Evol. Microbiol.">
        <title>The Global Catalogue of Microorganisms (GCM) 10K type strain sequencing project: providing services to taxonomists for standard genome sequencing and annotation.</title>
        <authorList>
            <consortium name="The Broad Institute Genomics Platform"/>
            <consortium name="The Broad Institute Genome Sequencing Center for Infectious Disease"/>
            <person name="Wu L."/>
            <person name="Ma J."/>
        </authorList>
    </citation>
    <scope>NUCLEOTIDE SEQUENCE [LARGE SCALE GENOMIC DNA]</scope>
    <source>
        <strain evidence="2">JCM 14559</strain>
    </source>
</reference>
<name>A0ABP5ICN5_9ACTN</name>
<dbReference type="Pfam" id="PF06013">
    <property type="entry name" value="WXG100"/>
    <property type="match status" value="1"/>
</dbReference>
<accession>A0ABP5ICN5</accession>
<dbReference type="InterPro" id="IPR010310">
    <property type="entry name" value="T7SS_ESAT-6-like"/>
</dbReference>
<dbReference type="Gene3D" id="1.10.287.1060">
    <property type="entry name" value="ESAT-6-like"/>
    <property type="match status" value="1"/>
</dbReference>
<dbReference type="RefSeq" id="WP_344552088.1">
    <property type="nucleotide sequence ID" value="NZ_BAAANS010000014.1"/>
</dbReference>
<dbReference type="EMBL" id="BAAANS010000014">
    <property type="protein sequence ID" value="GAA2096297.1"/>
    <property type="molecule type" value="Genomic_DNA"/>
</dbReference>
<proteinExistence type="predicted"/>
<comment type="caution">
    <text evidence="1">The sequence shown here is derived from an EMBL/GenBank/DDBJ whole genome shotgun (WGS) entry which is preliminary data.</text>
</comment>
<dbReference type="Proteomes" id="UP001500897">
    <property type="component" value="Unassembled WGS sequence"/>
</dbReference>